<dbReference type="EMBL" id="CP058560">
    <property type="protein sequence ID" value="QUH23733.1"/>
    <property type="molecule type" value="Genomic_DNA"/>
</dbReference>
<evidence type="ECO:0000256" key="2">
    <source>
        <dbReference type="SAM" id="Phobius"/>
    </source>
</evidence>
<comment type="similarity">
    <text evidence="1">Belongs to the protein kinase superfamily. ADCK protein kinase family.</text>
</comment>
<keyword evidence="4" id="KW-0418">Kinase</keyword>
<dbReference type="GeneID" id="64820732"/>
<keyword evidence="2" id="KW-1133">Transmembrane helix</keyword>
<keyword evidence="4" id="KW-0808">Transferase</keyword>
<dbReference type="Pfam" id="PF03109">
    <property type="entry name" value="ABC1"/>
    <property type="match status" value="1"/>
</dbReference>
<name>A0A8T8K9F0_9EURY</name>
<keyword evidence="5" id="KW-1185">Reference proteome</keyword>
<dbReference type="OrthoDB" id="8087at2157"/>
<protein>
    <submittedName>
        <fullName evidence="4">AarF/ABC1/UbiB kinase family protein</fullName>
    </submittedName>
</protein>
<evidence type="ECO:0000313" key="4">
    <source>
        <dbReference type="EMBL" id="QUH23733.1"/>
    </source>
</evidence>
<dbReference type="RefSeq" id="WP_211532689.1">
    <property type="nucleotide sequence ID" value="NZ_CP058560.1"/>
</dbReference>
<evidence type="ECO:0000256" key="1">
    <source>
        <dbReference type="ARBA" id="ARBA00009670"/>
    </source>
</evidence>
<dbReference type="GO" id="GO:0016301">
    <property type="term" value="F:kinase activity"/>
    <property type="evidence" value="ECO:0007669"/>
    <property type="project" value="UniProtKB-KW"/>
</dbReference>
<feature type="transmembrane region" description="Helical" evidence="2">
    <location>
        <begin position="492"/>
        <end position="510"/>
    </location>
</feature>
<dbReference type="Proteomes" id="UP000681041">
    <property type="component" value="Chromosome"/>
</dbReference>
<evidence type="ECO:0000313" key="5">
    <source>
        <dbReference type="Proteomes" id="UP000681041"/>
    </source>
</evidence>
<accession>A0A8T8K9F0</accession>
<dbReference type="InterPro" id="IPR004147">
    <property type="entry name" value="ABC1_dom"/>
</dbReference>
<dbReference type="CDD" id="cd05121">
    <property type="entry name" value="ABC1_ADCK3-like"/>
    <property type="match status" value="1"/>
</dbReference>
<dbReference type="SUPFAM" id="SSF56112">
    <property type="entry name" value="Protein kinase-like (PK-like)"/>
    <property type="match status" value="1"/>
</dbReference>
<keyword evidence="2" id="KW-0812">Transmembrane</keyword>
<keyword evidence="2" id="KW-0472">Membrane</keyword>
<feature type="transmembrane region" description="Helical" evidence="2">
    <location>
        <begin position="516"/>
        <end position="540"/>
    </location>
</feature>
<evidence type="ECO:0000259" key="3">
    <source>
        <dbReference type="Pfam" id="PF03109"/>
    </source>
</evidence>
<reference evidence="4" key="1">
    <citation type="submission" date="2020-07" db="EMBL/GenBank/DDBJ databases">
        <title>Methanobacterium. sp. MethCan genome.</title>
        <authorList>
            <person name="Postec A."/>
            <person name="Quemeneur M."/>
        </authorList>
    </citation>
    <scope>NUCLEOTIDE SEQUENCE</scope>
    <source>
        <strain evidence="4">MethCAN</strain>
    </source>
</reference>
<organism evidence="4 5">
    <name type="scientific">Methanobacterium alkalithermotolerans</name>
    <dbReference type="NCBI Taxonomy" id="2731220"/>
    <lineage>
        <taxon>Archaea</taxon>
        <taxon>Methanobacteriati</taxon>
        <taxon>Methanobacteriota</taxon>
        <taxon>Methanomada group</taxon>
        <taxon>Methanobacteria</taxon>
        <taxon>Methanobacteriales</taxon>
        <taxon>Methanobacteriaceae</taxon>
        <taxon>Methanobacterium</taxon>
    </lineage>
</organism>
<sequence>MKLWRSNKPNLKRLNEIITVLNKYDFGFVAIKIQLKSKIPLIDHSYEYESIEELDETLPVRLRQVLQELGTTYIKLGQTLSTRPDLVGDDFAREFSKLQDDNPPLDFKLIRKVVESELGDRLENLFLEFDEEPLASASIGQVHRAVLNDNREVAVKIQKPGVEELVKTDLSMMKFLAKRIDEFIPPARNYNLPGIVNEFERSILKEIDYIQEVRNINVFNNNFKDVDYVYVPRTHAPYCTPKVMTMELVKGTKVSEVVLHPQEFNPKLIARRGVESYFKQIMIDGFFHADPHSANIYILEDNVICFLDFGMMGILDADFQENLAELFIYFMDTNVNGIINQLMYMDILEQDARSRSLKYDLTDLMYRYYGTELKGIQGGMEDLVSLMRKYGVSLPREFVLMARGIAMLEELGLQLDPEFNAVEILKPMTIKIVKKKFSPFKLVDFIKDNIFEVEHLLKTLPRSINRTLYKIEEGKFTLEVEHKDLERISNKISMALIISALLIGSSLTILSDKGILILGLPFLGVIGFTLSAILGFWMVISLMK</sequence>
<dbReference type="AlphaFoldDB" id="A0A8T8K9F0"/>
<dbReference type="InterPro" id="IPR050154">
    <property type="entry name" value="UbiB_kinase"/>
</dbReference>
<dbReference type="InterPro" id="IPR011009">
    <property type="entry name" value="Kinase-like_dom_sf"/>
</dbReference>
<dbReference type="KEGG" id="meme:HYG87_08165"/>
<proteinExistence type="inferred from homology"/>
<dbReference type="PANTHER" id="PTHR10566">
    <property type="entry name" value="CHAPERONE-ACTIVITY OF BC1 COMPLEX CABC1 -RELATED"/>
    <property type="match status" value="1"/>
</dbReference>
<gene>
    <name evidence="4" type="ORF">HYG87_08165</name>
</gene>
<dbReference type="PANTHER" id="PTHR10566:SF113">
    <property type="entry name" value="PROTEIN ACTIVITY OF BC1 COMPLEX KINASE 7, CHLOROPLASTIC"/>
    <property type="match status" value="1"/>
</dbReference>
<feature type="domain" description="ABC1 atypical kinase-like" evidence="3">
    <location>
        <begin position="97"/>
        <end position="340"/>
    </location>
</feature>